<organism evidence="2 3">
    <name type="scientific">Coprinopsis cinerea (strain Okayama-7 / 130 / ATCC MYA-4618 / FGSC 9003)</name>
    <name type="common">Inky cap fungus</name>
    <name type="synonym">Hormographiella aspergillata</name>
    <dbReference type="NCBI Taxonomy" id="240176"/>
    <lineage>
        <taxon>Eukaryota</taxon>
        <taxon>Fungi</taxon>
        <taxon>Dikarya</taxon>
        <taxon>Basidiomycota</taxon>
        <taxon>Agaricomycotina</taxon>
        <taxon>Agaricomycetes</taxon>
        <taxon>Agaricomycetidae</taxon>
        <taxon>Agaricales</taxon>
        <taxon>Agaricineae</taxon>
        <taxon>Psathyrellaceae</taxon>
        <taxon>Coprinopsis</taxon>
    </lineage>
</organism>
<dbReference type="VEuPathDB" id="FungiDB:CC1G_08960"/>
<sequence>MSYSRLRYRSDRRFLVADHDDIAAKAAEIVHVLLSVLETDDVDPEAPSTSSLTCHSHKTSRKRQELRNSVSTVASFIYEAGISASQTSRTVALVAEATYTVLHHRGYPEVAEEFRDELESLAIEGFNTCWTTALSPSYHSLRRSSCTEDDLLSTSSFLGDLYAMGLLSPSSLQSSVELIADNFTDPYFHIACMVVIISRAMSYSGLRIELGWFIDIVEVVRTRCEMDFGFEHMCETEEFLASLVHSLSRDASASSSDLSAYCELPFFHDVDHTLRCDDIFEGEYLVLPGTPESVSSLHALPGSEDYEEDDFGDGYSDETDDIAERLARFGIREEDVDDCEVEGLVVKHGGLVFASSPEETLGVDSEGEGYEASGEYESTEGYEDDDTPTQYSEGEDALEEGEEDGYLIDVFEPPTPERYTPIPYGQLFAF</sequence>
<gene>
    <name evidence="2" type="ORF">CC1G_08960</name>
</gene>
<dbReference type="AlphaFoldDB" id="A8P4R6"/>
<feature type="compositionally biased region" description="Acidic residues" evidence="1">
    <location>
        <begin position="377"/>
        <end position="402"/>
    </location>
</feature>
<evidence type="ECO:0000313" key="3">
    <source>
        <dbReference type="Proteomes" id="UP000001861"/>
    </source>
</evidence>
<dbReference type="GeneID" id="6015390"/>
<accession>A8P4R6</accession>
<dbReference type="RefSeq" id="XP_001838796.1">
    <property type="nucleotide sequence ID" value="XM_001838744.1"/>
</dbReference>
<dbReference type="KEGG" id="cci:CC1G_08960"/>
<proteinExistence type="predicted"/>
<evidence type="ECO:0000256" key="1">
    <source>
        <dbReference type="SAM" id="MobiDB-lite"/>
    </source>
</evidence>
<comment type="caution">
    <text evidence="2">The sequence shown here is derived from an EMBL/GenBank/DDBJ whole genome shotgun (WGS) entry which is preliminary data.</text>
</comment>
<dbReference type="EMBL" id="AACS02000011">
    <property type="protein sequence ID" value="EAU83023.1"/>
    <property type="molecule type" value="Genomic_DNA"/>
</dbReference>
<dbReference type="Proteomes" id="UP000001861">
    <property type="component" value="Unassembled WGS sequence"/>
</dbReference>
<feature type="region of interest" description="Disordered" evidence="1">
    <location>
        <begin position="44"/>
        <end position="65"/>
    </location>
</feature>
<name>A8P4R6_COPC7</name>
<dbReference type="InParanoid" id="A8P4R6"/>
<evidence type="ECO:0000313" key="2">
    <source>
        <dbReference type="EMBL" id="EAU83023.1"/>
    </source>
</evidence>
<keyword evidence="3" id="KW-1185">Reference proteome</keyword>
<protein>
    <submittedName>
        <fullName evidence="2">Uncharacterized protein</fullName>
    </submittedName>
</protein>
<reference evidence="2 3" key="1">
    <citation type="journal article" date="2010" name="Proc. Natl. Acad. Sci. U.S.A.">
        <title>Insights into evolution of multicellular fungi from the assembled chromosomes of the mushroom Coprinopsis cinerea (Coprinus cinereus).</title>
        <authorList>
            <person name="Stajich J.E."/>
            <person name="Wilke S.K."/>
            <person name="Ahren D."/>
            <person name="Au C.H."/>
            <person name="Birren B.W."/>
            <person name="Borodovsky M."/>
            <person name="Burns C."/>
            <person name="Canback B."/>
            <person name="Casselton L.A."/>
            <person name="Cheng C.K."/>
            <person name="Deng J."/>
            <person name="Dietrich F.S."/>
            <person name="Fargo D.C."/>
            <person name="Farman M.L."/>
            <person name="Gathman A.C."/>
            <person name="Goldberg J."/>
            <person name="Guigo R."/>
            <person name="Hoegger P.J."/>
            <person name="Hooker J.B."/>
            <person name="Huggins A."/>
            <person name="James T.Y."/>
            <person name="Kamada T."/>
            <person name="Kilaru S."/>
            <person name="Kodira C."/>
            <person name="Kues U."/>
            <person name="Kupfer D."/>
            <person name="Kwan H.S."/>
            <person name="Lomsadze A."/>
            <person name="Li W."/>
            <person name="Lilly W.W."/>
            <person name="Ma L.J."/>
            <person name="Mackey A.J."/>
            <person name="Manning G."/>
            <person name="Martin F."/>
            <person name="Muraguchi H."/>
            <person name="Natvig D.O."/>
            <person name="Palmerini H."/>
            <person name="Ramesh M.A."/>
            <person name="Rehmeyer C.J."/>
            <person name="Roe B.A."/>
            <person name="Shenoy N."/>
            <person name="Stanke M."/>
            <person name="Ter-Hovhannisyan V."/>
            <person name="Tunlid A."/>
            <person name="Velagapudi R."/>
            <person name="Vision T.J."/>
            <person name="Zeng Q."/>
            <person name="Zolan M.E."/>
            <person name="Pukkila P.J."/>
        </authorList>
    </citation>
    <scope>NUCLEOTIDE SEQUENCE [LARGE SCALE GENOMIC DNA]</scope>
    <source>
        <strain evidence="3">Okayama-7 / 130 / ATCC MYA-4618 / FGSC 9003</strain>
    </source>
</reference>
<feature type="region of interest" description="Disordered" evidence="1">
    <location>
        <begin position="357"/>
        <end position="402"/>
    </location>
</feature>